<dbReference type="InterPro" id="IPR016024">
    <property type="entry name" value="ARM-type_fold"/>
</dbReference>
<dbReference type="InterPro" id="IPR007015">
    <property type="entry name" value="DNA_pol_V/MYBBP1A"/>
</dbReference>
<organism evidence="5 6">
    <name type="scientific">Huso huso</name>
    <name type="common">Beluga</name>
    <name type="synonym">Acipenser huso</name>
    <dbReference type="NCBI Taxonomy" id="61971"/>
    <lineage>
        <taxon>Eukaryota</taxon>
        <taxon>Metazoa</taxon>
        <taxon>Chordata</taxon>
        <taxon>Craniata</taxon>
        <taxon>Vertebrata</taxon>
        <taxon>Euteleostomi</taxon>
        <taxon>Actinopterygii</taxon>
        <taxon>Chondrostei</taxon>
        <taxon>Acipenseriformes</taxon>
        <taxon>Acipenseridae</taxon>
        <taxon>Huso</taxon>
    </lineage>
</organism>
<evidence type="ECO:0000313" key="6">
    <source>
        <dbReference type="Proteomes" id="UP001369086"/>
    </source>
</evidence>
<dbReference type="Proteomes" id="UP001369086">
    <property type="component" value="Unassembled WGS sequence"/>
</dbReference>
<dbReference type="PANTHER" id="PTHR13213:SF2">
    <property type="entry name" value="MYB-BINDING PROTEIN 1A"/>
    <property type="match status" value="1"/>
</dbReference>
<dbReference type="PANTHER" id="PTHR13213">
    <property type="entry name" value="MYB-BINDING PROTEIN 1A FAMILY MEMBER"/>
    <property type="match status" value="1"/>
</dbReference>
<proteinExistence type="inferred from homology"/>
<feature type="region of interest" description="Disordered" evidence="4">
    <location>
        <begin position="1"/>
        <end position="22"/>
    </location>
</feature>
<dbReference type="Pfam" id="PF04931">
    <property type="entry name" value="DNA_pol_phi"/>
    <property type="match status" value="1"/>
</dbReference>
<evidence type="ECO:0000256" key="3">
    <source>
        <dbReference type="ARBA" id="ARBA00023242"/>
    </source>
</evidence>
<name>A0ABR0YM16_HUSHU</name>
<feature type="compositionally biased region" description="Basic residues" evidence="4">
    <location>
        <begin position="1205"/>
        <end position="1224"/>
    </location>
</feature>
<gene>
    <name evidence="5" type="ORF">HHUSO_G26845</name>
</gene>
<keyword evidence="3" id="KW-0539">Nucleus</keyword>
<comment type="similarity">
    <text evidence="2">Belongs to the MYBBP1A family.</text>
</comment>
<feature type="compositionally biased region" description="Acidic residues" evidence="4">
    <location>
        <begin position="752"/>
        <end position="787"/>
    </location>
</feature>
<comment type="subcellular location">
    <subcellularLocation>
        <location evidence="1">Nucleus</location>
    </subcellularLocation>
</comment>
<evidence type="ECO:0000256" key="4">
    <source>
        <dbReference type="SAM" id="MobiDB-lite"/>
    </source>
</evidence>
<feature type="region of interest" description="Disordered" evidence="4">
    <location>
        <begin position="1188"/>
        <end position="1293"/>
    </location>
</feature>
<dbReference type="EMBL" id="JAHFZB010000027">
    <property type="protein sequence ID" value="KAK6473431.1"/>
    <property type="molecule type" value="Genomic_DNA"/>
</dbReference>
<evidence type="ECO:0000256" key="2">
    <source>
        <dbReference type="ARBA" id="ARBA00006809"/>
    </source>
</evidence>
<comment type="caution">
    <text evidence="5">The sequence shown here is derived from an EMBL/GenBank/DDBJ whole genome shotgun (WGS) entry which is preliminary data.</text>
</comment>
<reference evidence="5 6" key="1">
    <citation type="submission" date="2021-05" db="EMBL/GenBank/DDBJ databases">
        <authorList>
            <person name="Zahm M."/>
            <person name="Klopp C."/>
            <person name="Cabau C."/>
            <person name="Kuhl H."/>
            <person name="Suciu R."/>
            <person name="Ciorpac M."/>
            <person name="Holostenco D."/>
            <person name="Gessner J."/>
            <person name="Wuertz S."/>
            <person name="Hohne C."/>
            <person name="Stock M."/>
            <person name="Gislard M."/>
            <person name="Lluch J."/>
            <person name="Milhes M."/>
            <person name="Lampietro C."/>
            <person name="Lopez Roques C."/>
            <person name="Donnadieu C."/>
            <person name="Du K."/>
            <person name="Schartl M."/>
            <person name="Guiguen Y."/>
        </authorList>
    </citation>
    <scope>NUCLEOTIDE SEQUENCE [LARGE SCALE GENOMIC DNA]</scope>
    <source>
        <strain evidence="5">Hh-F2</strain>
        <tissue evidence="5">Blood</tissue>
    </source>
</reference>
<dbReference type="SUPFAM" id="SSF48371">
    <property type="entry name" value="ARM repeat"/>
    <property type="match status" value="1"/>
</dbReference>
<protein>
    <submittedName>
        <fullName evidence="5">Myb-binding protein 1A-like protein</fullName>
    </submittedName>
</protein>
<evidence type="ECO:0000313" key="5">
    <source>
        <dbReference type="EMBL" id="KAK6473431.1"/>
    </source>
</evidence>
<accession>A0ABR0YM16</accession>
<sequence>MVCARSPRSMAGGESNMGEIETEPIRPKVTDAKGILKQNREFLDFFWDIAKPEQEIRLQAIENLVQYLKNSEKEDELRYTLKRLVEGLAATRETARPGFSLALAQVLQVFEDVPLQSVLDQIKEKHDPQKVKKKLIRNAAFGNFFGVLSLSQSGRLTKEPRVVLESVQLLQSLAQFREHLKDLPRKTMVDILSETPEAVFEEVLLGALKSDLSSAFSTPEQLHLLLVAIQRFPGVLKPKKLKNLLGASSVVTADNIPKLVEVLKTAAKSVKKDRTMPPVGLDLLKVALKENSFDLFWKEAVINGLLKDQLGPSSYMCYRLLGSALPLLSFSQLKCVLGGEVMKHYGEHVVTAQLPDRFKFAPEMESYVDSFLEGCPDPEKQFAVMVAFSSLTNQGYPVVPSYWKVVRHLQLPVLLRYVDWLKDMFSNPQLDTCMDFSTKRQQQNQEKGDRTQHCVFRLRKWIVPRLISIVDNPLVKKEEDLVMDIARFIFFHAFFKVVKSNPVIPETESSLAVPLDEQTRSVIANSFFGLLQHLNHLPLMGDSPEVAALNERHVQGVTADGTLWIFCIVQYTSVLLSQSKHVQAARPFSKEQREAWDRMLQSVEALHKKAKKSQNMETAAFQQLFLLVGIHLFKTPEESVELINDLQNCLENAQEKKSKKKKATASSEESEEPQWVEVMVEILLTLLSQPSRLMRQVSKTVFGRMCPHVTQRALQIILDVLDPEKDEEESGVVVTDQKDSRKQKKEKKPADNEEEEGEGSDSSEEDSDSSDDEEGGGGEEEEEDDEEKEKVNENFRLELMKVLQGKNALDTEGVESDEEELDDDTMMELDQNISALFSEQKKRIQAKKDEKENMRKEKVLVRDFKIKVLDLIEVFLSKQAESPLVFGIIEPLLGIIEGSMGSESSQQEQDFLRKTADIFRNQLCKTKRYCRNVSDRKDELHELMERLLTRAQKQADSSVSLYYFSAALYLVRVLKGNASDTPAATPAGKSKKQKKVEAETSPTDQSMCVGSLDKERVAALFQAALTDFMTRRKSALSGAMFIDLFIRFPILCVQLLESAVRYITEGVRQHQQGQACALVQKALQMREVRQSMTDTEWTELIGRAVGQVTACLKTVTGFKVKVDQEKVIQCLELTRFLIRTAQQQKLAVSVTELGPVLESLSQLEGFRKSGHVDDTYWNVMKLLGFSKPKKEKVKKPAAEEQQTAPKKKKKGFLPETKKRKNRKKVLVEEGKSSEPGQGADWEGKQGKNNKNKNKRKQAEAGMGERNWPAKKGKFQSGNKPKNKKGKQQRGGAE</sequence>
<keyword evidence="6" id="KW-1185">Reference proteome</keyword>
<feature type="region of interest" description="Disordered" evidence="4">
    <location>
        <begin position="981"/>
        <end position="1006"/>
    </location>
</feature>
<evidence type="ECO:0000256" key="1">
    <source>
        <dbReference type="ARBA" id="ARBA00004123"/>
    </source>
</evidence>
<feature type="region of interest" description="Disordered" evidence="4">
    <location>
        <begin position="725"/>
        <end position="790"/>
    </location>
</feature>